<feature type="domain" description="BTB" evidence="2">
    <location>
        <begin position="182"/>
        <end position="262"/>
    </location>
</feature>
<dbReference type="InterPro" id="IPR000210">
    <property type="entry name" value="BTB/POZ_dom"/>
</dbReference>
<keyword evidence="1" id="KW-1133">Transmembrane helix</keyword>
<evidence type="ECO:0000313" key="4">
    <source>
        <dbReference type="WBParaSite" id="PDA_v2.g26887.t1"/>
    </source>
</evidence>
<proteinExistence type="predicted"/>
<organism evidence="3 4">
    <name type="scientific">Panagrolaimus davidi</name>
    <dbReference type="NCBI Taxonomy" id="227884"/>
    <lineage>
        <taxon>Eukaryota</taxon>
        <taxon>Metazoa</taxon>
        <taxon>Ecdysozoa</taxon>
        <taxon>Nematoda</taxon>
        <taxon>Chromadorea</taxon>
        <taxon>Rhabditida</taxon>
        <taxon>Tylenchina</taxon>
        <taxon>Panagrolaimomorpha</taxon>
        <taxon>Panagrolaimoidea</taxon>
        <taxon>Panagrolaimidae</taxon>
        <taxon>Panagrolaimus</taxon>
    </lineage>
</organism>
<evidence type="ECO:0000313" key="3">
    <source>
        <dbReference type="Proteomes" id="UP000887578"/>
    </source>
</evidence>
<keyword evidence="3" id="KW-1185">Reference proteome</keyword>
<dbReference type="WBParaSite" id="PDA_v2.g26887.t1">
    <property type="protein sequence ID" value="PDA_v2.g26887.t1"/>
    <property type="gene ID" value="PDA_v2.g26887"/>
</dbReference>
<name>A0A914Q667_9BILA</name>
<accession>A0A914Q667</accession>
<keyword evidence="1" id="KW-0812">Transmembrane</keyword>
<protein>
    <submittedName>
        <fullName evidence="4">BTB domain-containing protein</fullName>
    </submittedName>
</protein>
<evidence type="ECO:0000256" key="1">
    <source>
        <dbReference type="SAM" id="Phobius"/>
    </source>
</evidence>
<dbReference type="Pfam" id="PF00651">
    <property type="entry name" value="BTB"/>
    <property type="match status" value="1"/>
</dbReference>
<feature type="transmembrane region" description="Helical" evidence="1">
    <location>
        <begin position="130"/>
        <end position="148"/>
    </location>
</feature>
<dbReference type="Gene3D" id="3.30.710.10">
    <property type="entry name" value="Potassium Channel Kv1.1, Chain A"/>
    <property type="match status" value="1"/>
</dbReference>
<dbReference type="InterPro" id="IPR011333">
    <property type="entry name" value="SKP1/BTB/POZ_sf"/>
</dbReference>
<reference evidence="4" key="1">
    <citation type="submission" date="2022-11" db="UniProtKB">
        <authorList>
            <consortium name="WormBaseParasite"/>
        </authorList>
    </citation>
    <scope>IDENTIFICATION</scope>
</reference>
<dbReference type="CDD" id="cd18186">
    <property type="entry name" value="BTB_POZ_ZBTB_KLHL-like"/>
    <property type="match status" value="1"/>
</dbReference>
<evidence type="ECO:0000259" key="2">
    <source>
        <dbReference type="Pfam" id="PF00651"/>
    </source>
</evidence>
<sequence>MTEQKADDALKDKILFTYQWNVPPPSPNDDDDADEDDYKMETMITSYNVTTMKWQLHLTDDHLNVRYQGILVTDGICNISYKLFCDNNMEIELYSSPITSVVSSGQRWNTIFVTPDGFMDELKDARKTGAVAKIVIIIALLLPTKIFFRPFDLPLHPLNKIICEEYPKDMEKDFRFEFLNDSDFSIKCLDGTVPALKMVLNVSSKFMKKHFKESKENEFVCEHKIDVVKPLIIYLHSLCFQMPKTYDLDFVDRLLKAADFFDPVKKRQIFQSIHQSLCRKFVEELPDFEPILQWLRIAFQYNFFILSNMICAIISNKFYFKWVEIFPENARNTSNQLFHEIFGSESPYCTYIFASIESTFTGSLLTNVSFP</sequence>
<keyword evidence="1" id="KW-0472">Membrane</keyword>
<dbReference type="Proteomes" id="UP000887578">
    <property type="component" value="Unplaced"/>
</dbReference>
<dbReference type="AlphaFoldDB" id="A0A914Q667"/>